<dbReference type="SUPFAM" id="SSF48726">
    <property type="entry name" value="Immunoglobulin"/>
    <property type="match status" value="1"/>
</dbReference>
<dbReference type="Gene3D" id="2.60.40.10">
    <property type="entry name" value="Immunoglobulins"/>
    <property type="match status" value="1"/>
</dbReference>
<dbReference type="AlphaFoldDB" id="A0A4C1X560"/>
<evidence type="ECO:0000256" key="1">
    <source>
        <dbReference type="ARBA" id="ARBA00023157"/>
    </source>
</evidence>
<comment type="caution">
    <text evidence="2">Lacks conserved residue(s) required for the propagation of feature annotation.</text>
</comment>
<dbReference type="Proteomes" id="UP000299102">
    <property type="component" value="Unassembled WGS sequence"/>
</dbReference>
<dbReference type="STRING" id="151549.A0A4C1X560"/>
<keyword evidence="7" id="KW-1185">Reference proteome</keyword>
<dbReference type="InterPro" id="IPR013783">
    <property type="entry name" value="Ig-like_fold"/>
</dbReference>
<evidence type="ECO:0000313" key="6">
    <source>
        <dbReference type="EMBL" id="GBP57335.1"/>
    </source>
</evidence>
<reference evidence="6 7" key="1">
    <citation type="journal article" date="2019" name="Commun. Biol.">
        <title>The bagworm genome reveals a unique fibroin gene that provides high tensile strength.</title>
        <authorList>
            <person name="Kono N."/>
            <person name="Nakamura H."/>
            <person name="Ohtoshi R."/>
            <person name="Tomita M."/>
            <person name="Numata K."/>
            <person name="Arakawa K."/>
        </authorList>
    </citation>
    <scope>NUCLEOTIDE SEQUENCE [LARGE SCALE GENOMIC DNA]</scope>
</reference>
<feature type="transmembrane region" description="Helical" evidence="4">
    <location>
        <begin position="256"/>
        <end position="278"/>
    </location>
</feature>
<feature type="compositionally biased region" description="Polar residues" evidence="3">
    <location>
        <begin position="638"/>
        <end position="648"/>
    </location>
</feature>
<evidence type="ECO:0000256" key="3">
    <source>
        <dbReference type="SAM" id="MobiDB-lite"/>
    </source>
</evidence>
<dbReference type="PROSITE" id="PS50835">
    <property type="entry name" value="IG_LIKE"/>
    <property type="match status" value="1"/>
</dbReference>
<name>A0A4C1X560_EUMVA</name>
<protein>
    <recommendedName>
        <fullName evidence="5">Ig-like domain-containing protein</fullName>
    </recommendedName>
</protein>
<evidence type="ECO:0000313" key="7">
    <source>
        <dbReference type="Proteomes" id="UP000299102"/>
    </source>
</evidence>
<comment type="caution">
    <text evidence="6">The sequence shown here is derived from an EMBL/GenBank/DDBJ whole genome shotgun (WGS) entry which is preliminary data.</text>
</comment>
<evidence type="ECO:0000256" key="2">
    <source>
        <dbReference type="PROSITE-ProRule" id="PRU00124"/>
    </source>
</evidence>
<dbReference type="PROSITE" id="PS50068">
    <property type="entry name" value="LDLRA_2"/>
    <property type="match status" value="1"/>
</dbReference>
<keyword evidence="4" id="KW-0472">Membrane</keyword>
<dbReference type="SMART" id="SM00192">
    <property type="entry name" value="LDLa"/>
    <property type="match status" value="1"/>
</dbReference>
<feature type="domain" description="Ig-like" evidence="5">
    <location>
        <begin position="46"/>
        <end position="121"/>
    </location>
</feature>
<organism evidence="6 7">
    <name type="scientific">Eumeta variegata</name>
    <name type="common">Bagworm moth</name>
    <name type="synonym">Eumeta japonica</name>
    <dbReference type="NCBI Taxonomy" id="151549"/>
    <lineage>
        <taxon>Eukaryota</taxon>
        <taxon>Metazoa</taxon>
        <taxon>Ecdysozoa</taxon>
        <taxon>Arthropoda</taxon>
        <taxon>Hexapoda</taxon>
        <taxon>Insecta</taxon>
        <taxon>Pterygota</taxon>
        <taxon>Neoptera</taxon>
        <taxon>Endopterygota</taxon>
        <taxon>Lepidoptera</taxon>
        <taxon>Glossata</taxon>
        <taxon>Ditrysia</taxon>
        <taxon>Tineoidea</taxon>
        <taxon>Psychidae</taxon>
        <taxon>Oiketicinae</taxon>
        <taxon>Eumeta</taxon>
    </lineage>
</organism>
<gene>
    <name evidence="6" type="ORF">EVAR_27363_1</name>
</gene>
<dbReference type="InterPro" id="IPR007110">
    <property type="entry name" value="Ig-like_dom"/>
</dbReference>
<accession>A0A4C1X560</accession>
<keyword evidence="1" id="KW-1015">Disulfide bond</keyword>
<keyword evidence="4" id="KW-1133">Transmembrane helix</keyword>
<dbReference type="InterPro" id="IPR036179">
    <property type="entry name" value="Ig-like_dom_sf"/>
</dbReference>
<keyword evidence="4" id="KW-0812">Transmembrane</keyword>
<dbReference type="OrthoDB" id="6118542at2759"/>
<proteinExistence type="predicted"/>
<dbReference type="InterPro" id="IPR036055">
    <property type="entry name" value="LDL_receptor-like_sf"/>
</dbReference>
<dbReference type="CDD" id="cd00112">
    <property type="entry name" value="LDLa"/>
    <property type="match status" value="1"/>
</dbReference>
<dbReference type="SUPFAM" id="SSF57424">
    <property type="entry name" value="LDL receptor-like module"/>
    <property type="match status" value="1"/>
</dbReference>
<dbReference type="EMBL" id="BGZK01000714">
    <property type="protein sequence ID" value="GBP57335.1"/>
    <property type="molecule type" value="Genomic_DNA"/>
</dbReference>
<evidence type="ECO:0000259" key="5">
    <source>
        <dbReference type="PROSITE" id="PS50835"/>
    </source>
</evidence>
<feature type="region of interest" description="Disordered" evidence="3">
    <location>
        <begin position="319"/>
        <end position="368"/>
    </location>
</feature>
<evidence type="ECO:0000256" key="4">
    <source>
        <dbReference type="SAM" id="Phobius"/>
    </source>
</evidence>
<feature type="compositionally biased region" description="Polar residues" evidence="3">
    <location>
        <begin position="325"/>
        <end position="351"/>
    </location>
</feature>
<sequence length="648" mass="70614">MRFTTATVRASGGSVSTFRSLQINDEGCADLVQARARGISLVLTSPGALDYLDVLVKRVGDNLTLTCQTLGDDVEHDYVWNYLPKNNRSYLIPKISGGHHSRHSNLTLLSLQLNDTGHFICSSPPFSVKKFVLVQNKGHTQCPRGAFSCGAACVLPLYICDGYRDCAGGEDESPEVCGTEQPCRANDKLNCSNGRCVPESSCCGDAPLCRQPSCCEEHRRYAPVPPPSSIEGYVEEYPMLEERRAADDYGFIQSTVYTVTACALIFMIAVVLLVSAVCRMHMKRTALRAAARHCGLHITQTHRFPPCYEASRLLEQEARAVAASQRGQDPSPSSAENSPSHCGRVSETQATGVGMGSRDPSTSCDVVEDTTTATSTAVRPTSFGLGRLADVIFNARYRQVPTQCCDVEMRDVRTGSPLSGGSPTRAGRSSNLCDLNPGEFYFGNPEAAACGRDLNCGMIRGQLTPLERILNRCNSPPDRVPRRSLTLQVGRFQLSFPRIGRRRSSSELGRRPDTPNVSEIDIDELEFVRLNSHETYTLNGRTIRLLGASFENYPAALANSLVGRVTAPPPYSEAMTTAPAKIFGPPPEYLSRENLNDSEDTPPCPSSGDVNGNLQNVAGALEEETQNNVELPPRYEELNQSPDHNANH</sequence>
<feature type="region of interest" description="Disordered" evidence="3">
    <location>
        <begin position="575"/>
        <end position="648"/>
    </location>
</feature>
<dbReference type="InterPro" id="IPR002172">
    <property type="entry name" value="LDrepeatLR_classA_rpt"/>
</dbReference>
<dbReference type="Gene3D" id="2.40.128.620">
    <property type="match status" value="1"/>
</dbReference>